<name>A0ABU2HK58_9GAMM</name>
<dbReference type="Pfam" id="PF02498">
    <property type="entry name" value="Bro-N"/>
    <property type="match status" value="1"/>
</dbReference>
<dbReference type="Proteomes" id="UP001267407">
    <property type="component" value="Unassembled WGS sequence"/>
</dbReference>
<evidence type="ECO:0000256" key="1">
    <source>
        <dbReference type="SAM" id="Coils"/>
    </source>
</evidence>
<reference evidence="3" key="1">
    <citation type="submission" date="2023-09" db="EMBL/GenBank/DDBJ databases">
        <title>Marinobacter sediminicola sp. nov. and Marinobacter maritimum sp. nov., isolated from marine sediment.</title>
        <authorList>
            <person name="An J."/>
        </authorList>
    </citation>
    <scope>NUCLEOTIDE SEQUENCE</scope>
    <source>
        <strain evidence="3">F60267</strain>
    </source>
</reference>
<feature type="domain" description="Bro-N" evidence="2">
    <location>
        <begin position="21"/>
        <end position="113"/>
    </location>
</feature>
<dbReference type="RefSeq" id="WP_310966702.1">
    <property type="nucleotide sequence ID" value="NZ_JAVMBO010000017.1"/>
</dbReference>
<dbReference type="InterPro" id="IPR003497">
    <property type="entry name" value="BRO_N_domain"/>
</dbReference>
<accession>A0ABU2HK58</accession>
<organism evidence="3 4">
    <name type="scientific">Marinobacter xiaoshiensis</name>
    <dbReference type="NCBI Taxonomy" id="3073652"/>
    <lineage>
        <taxon>Bacteria</taxon>
        <taxon>Pseudomonadati</taxon>
        <taxon>Pseudomonadota</taxon>
        <taxon>Gammaproteobacteria</taxon>
        <taxon>Pseudomonadales</taxon>
        <taxon>Marinobacteraceae</taxon>
        <taxon>Marinobacter</taxon>
    </lineage>
</organism>
<evidence type="ECO:0000313" key="4">
    <source>
        <dbReference type="Proteomes" id="UP001267407"/>
    </source>
</evidence>
<proteinExistence type="predicted"/>
<evidence type="ECO:0000259" key="2">
    <source>
        <dbReference type="Pfam" id="PF02498"/>
    </source>
</evidence>
<feature type="coiled-coil region" evidence="1">
    <location>
        <begin position="114"/>
        <end position="146"/>
    </location>
</feature>
<keyword evidence="1" id="KW-0175">Coiled coil</keyword>
<gene>
    <name evidence="3" type="primary">dinD</name>
    <name evidence="3" type="ORF">RKA07_15235</name>
</gene>
<evidence type="ECO:0000313" key="3">
    <source>
        <dbReference type="EMBL" id="MDS1311454.1"/>
    </source>
</evidence>
<dbReference type="EMBL" id="JAVMBO010000017">
    <property type="protein sequence ID" value="MDS1311454.1"/>
    <property type="molecule type" value="Genomic_DNA"/>
</dbReference>
<dbReference type="NCBIfam" id="NF008573">
    <property type="entry name" value="PRK11525.1"/>
    <property type="match status" value="1"/>
</dbReference>
<comment type="caution">
    <text evidence="3">The sequence shown here is derived from an EMBL/GenBank/DDBJ whole genome shotgun (WGS) entry which is preliminary data.</text>
</comment>
<keyword evidence="4" id="KW-1185">Reference proteome</keyword>
<sequence length="281" mass="31905">MKNEMVYAMTESFEGHAQKTENGVEYWLARDLQQLLGYSEWRNFLSTITKAKTACEISGHDIGNHFVDVNKMVELGSGSQREINDIMLTRYACYLIAQNGDPRKQEIAFAQTYFAMQTRKAEQIEQRLLEAERVSARKKLSATEKELSDVIYEQTGGNQNFALIRSKGDTALFGKNTKSMKAHWQVPDNRPLADFAPTIILKAKDFATEITIHNAREKAMSREPEISQEHVTNNEAVRQTLLSRGIRPEALPPGEDVKKVERRLTSAQKKAIKNPDGLEEE</sequence>
<protein>
    <submittedName>
        <fullName evidence="3">DNA damage-inducible protein D</fullName>
    </submittedName>
</protein>